<dbReference type="OrthoDB" id="5985326at2759"/>
<sequence>MIQVNNDVQRAPATSEFMPDVGVTDESEIMDKGNSENINNSADNGASALDMTEIVDNGGNSEIVHSADRDMSVSVVIDNSVLEKSQKSVIMDNGPPDKSDIVGGAHNSSLDTNVHSGTCQKSGDIDEGPQQPIFKRYDQKKFDSESFSRDFNPAWCKGYPWLSCNCETNIACCYPCQKYLNAHDFEFENWRKIERLNKHHKCEHHQMAMAKWIDSRANKKKNTSILSKLQESHKQYVKENRDYLKVIIECLMFTAQRNIAQRGHNEQRDSLKLIHLRCKDIAWLKDKLESQLQQHAQWTSSVIQNELLQIIPDLIRERITNDVRTSGWYGIILDETLDISRTEQVSLCFSFALNGTKKEAFIGFYSTKSTEGEVLHELVKSAITEPNLDLKNIVGKAFDGAANMKGVHKGLSTRIEECSPLGIYVHCYGPDMCSTSPFRILWHRLN</sequence>
<evidence type="ECO:0000259" key="1">
    <source>
        <dbReference type="Pfam" id="PF14291"/>
    </source>
</evidence>
<dbReference type="STRING" id="50429.A0A2B4RYT6"/>
<dbReference type="AlphaFoldDB" id="A0A2B4RYT6"/>
<evidence type="ECO:0000313" key="3">
    <source>
        <dbReference type="Proteomes" id="UP000225706"/>
    </source>
</evidence>
<proteinExistence type="predicted"/>
<keyword evidence="3" id="KW-1185">Reference proteome</keyword>
<dbReference type="Pfam" id="PF14291">
    <property type="entry name" value="DUF4371"/>
    <property type="match status" value="1"/>
</dbReference>
<dbReference type="EMBL" id="LSMT01000256">
    <property type="protein sequence ID" value="PFX21969.1"/>
    <property type="molecule type" value="Genomic_DNA"/>
</dbReference>
<name>A0A2B4RYT6_STYPI</name>
<evidence type="ECO:0000313" key="2">
    <source>
        <dbReference type="EMBL" id="PFX21969.1"/>
    </source>
</evidence>
<protein>
    <submittedName>
        <fullName evidence="2">Zinc finger MYM-type protein 1</fullName>
    </submittedName>
</protein>
<dbReference type="InterPro" id="IPR025398">
    <property type="entry name" value="DUF4371"/>
</dbReference>
<gene>
    <name evidence="2" type="primary">ZMYM1</name>
    <name evidence="2" type="ORF">AWC38_SpisGene13516</name>
</gene>
<comment type="caution">
    <text evidence="2">The sequence shown here is derived from an EMBL/GenBank/DDBJ whole genome shotgun (WGS) entry which is preliminary data.</text>
</comment>
<feature type="domain" description="DUF4371" evidence="1">
    <location>
        <begin position="187"/>
        <end position="409"/>
    </location>
</feature>
<dbReference type="Proteomes" id="UP000225706">
    <property type="component" value="Unassembled WGS sequence"/>
</dbReference>
<dbReference type="PANTHER" id="PTHR45749:SF21">
    <property type="entry name" value="DUF4371 DOMAIN-CONTAINING PROTEIN"/>
    <property type="match status" value="1"/>
</dbReference>
<dbReference type="PANTHER" id="PTHR45749">
    <property type="match status" value="1"/>
</dbReference>
<accession>A0A2B4RYT6</accession>
<reference evidence="3" key="1">
    <citation type="journal article" date="2017" name="bioRxiv">
        <title>Comparative analysis of the genomes of Stylophora pistillata and Acropora digitifera provides evidence for extensive differences between species of corals.</title>
        <authorList>
            <person name="Voolstra C.R."/>
            <person name="Li Y."/>
            <person name="Liew Y.J."/>
            <person name="Baumgarten S."/>
            <person name="Zoccola D."/>
            <person name="Flot J.-F."/>
            <person name="Tambutte S."/>
            <person name="Allemand D."/>
            <person name="Aranda M."/>
        </authorList>
    </citation>
    <scope>NUCLEOTIDE SEQUENCE [LARGE SCALE GENOMIC DNA]</scope>
</reference>
<organism evidence="2 3">
    <name type="scientific">Stylophora pistillata</name>
    <name type="common">Smooth cauliflower coral</name>
    <dbReference type="NCBI Taxonomy" id="50429"/>
    <lineage>
        <taxon>Eukaryota</taxon>
        <taxon>Metazoa</taxon>
        <taxon>Cnidaria</taxon>
        <taxon>Anthozoa</taxon>
        <taxon>Hexacorallia</taxon>
        <taxon>Scleractinia</taxon>
        <taxon>Astrocoeniina</taxon>
        <taxon>Pocilloporidae</taxon>
        <taxon>Stylophora</taxon>
    </lineage>
</organism>